<organism evidence="4 5">
    <name type="scientific">Plectosphaerella plurivora</name>
    <dbReference type="NCBI Taxonomy" id="936078"/>
    <lineage>
        <taxon>Eukaryota</taxon>
        <taxon>Fungi</taxon>
        <taxon>Dikarya</taxon>
        <taxon>Ascomycota</taxon>
        <taxon>Pezizomycotina</taxon>
        <taxon>Sordariomycetes</taxon>
        <taxon>Hypocreomycetidae</taxon>
        <taxon>Glomerellales</taxon>
        <taxon>Plectosphaerellaceae</taxon>
        <taxon>Plectosphaerella</taxon>
    </lineage>
</organism>
<evidence type="ECO:0000259" key="3">
    <source>
        <dbReference type="PROSITE" id="PS50075"/>
    </source>
</evidence>
<dbReference type="AlphaFoldDB" id="A0A9P8VLL5"/>
<comment type="caution">
    <text evidence="4">The sequence shown here is derived from an EMBL/GenBank/DDBJ whole genome shotgun (WGS) entry which is preliminary data.</text>
</comment>
<dbReference type="InterPro" id="IPR036736">
    <property type="entry name" value="ACP-like_sf"/>
</dbReference>
<dbReference type="GO" id="GO:0031177">
    <property type="term" value="F:phosphopantetheine binding"/>
    <property type="evidence" value="ECO:0007669"/>
    <property type="project" value="InterPro"/>
</dbReference>
<gene>
    <name evidence="4" type="ORF">F5X68DRAFT_238465</name>
</gene>
<dbReference type="OrthoDB" id="4851685at2759"/>
<evidence type="ECO:0000256" key="1">
    <source>
        <dbReference type="ARBA" id="ARBA00022450"/>
    </source>
</evidence>
<dbReference type="EMBL" id="JAGSXJ010000001">
    <property type="protein sequence ID" value="KAH6697121.1"/>
    <property type="molecule type" value="Genomic_DNA"/>
</dbReference>
<feature type="domain" description="Carrier" evidence="3">
    <location>
        <begin position="269"/>
        <end position="346"/>
    </location>
</feature>
<reference evidence="4" key="1">
    <citation type="journal article" date="2021" name="Nat. Commun.">
        <title>Genetic determinants of endophytism in the Arabidopsis root mycobiome.</title>
        <authorList>
            <person name="Mesny F."/>
            <person name="Miyauchi S."/>
            <person name="Thiergart T."/>
            <person name="Pickel B."/>
            <person name="Atanasova L."/>
            <person name="Karlsson M."/>
            <person name="Huettel B."/>
            <person name="Barry K.W."/>
            <person name="Haridas S."/>
            <person name="Chen C."/>
            <person name="Bauer D."/>
            <person name="Andreopoulos W."/>
            <person name="Pangilinan J."/>
            <person name="LaButti K."/>
            <person name="Riley R."/>
            <person name="Lipzen A."/>
            <person name="Clum A."/>
            <person name="Drula E."/>
            <person name="Henrissat B."/>
            <person name="Kohler A."/>
            <person name="Grigoriev I.V."/>
            <person name="Martin F.M."/>
            <person name="Hacquard S."/>
        </authorList>
    </citation>
    <scope>NUCLEOTIDE SEQUENCE</scope>
    <source>
        <strain evidence="4">MPI-SDFR-AT-0117</strain>
    </source>
</reference>
<dbReference type="SUPFAM" id="SSF47336">
    <property type="entry name" value="ACP-like"/>
    <property type="match status" value="1"/>
</dbReference>
<proteinExistence type="predicted"/>
<keyword evidence="5" id="KW-1185">Reference proteome</keyword>
<dbReference type="SMART" id="SM00823">
    <property type="entry name" value="PKS_PP"/>
    <property type="match status" value="1"/>
</dbReference>
<keyword evidence="1" id="KW-0596">Phosphopantetheine</keyword>
<accession>A0A9P8VLL5</accession>
<sequence length="361" mass="39216">MFTPCLTRPALSAPVDAQIIPRKNTASGGIYDLERNITVLQLEGLRFDVLSSVGDPTTEHVYAHLGREIDPFLSSEVGLGHVLEKKTDAGIVQKLLGLIHRHSPALKVLEISLDPQHIGALGSHVDIIKCDITTLTTYAVLSTRPATQWPASSNVPWFFMTSPSPLERGLNLGADNGTGIIDDNDDIRDRLASTPDLLLVNEPLLSKMVQFPIMQQRVGAPPQPPQPRSHADPRMRGLVASQDGAAAGRKGSDEAAELKVLLRSGTRDSPVADLMISVASAWLFKTLRLHDAVEPERPLTIYGLDSLATVEFRNWVKSEFGAVLSVVDITKATSLAHLAEAILARAETAASREMRIERARC</sequence>
<evidence type="ECO:0000313" key="5">
    <source>
        <dbReference type="Proteomes" id="UP000770015"/>
    </source>
</evidence>
<dbReference type="InterPro" id="IPR020806">
    <property type="entry name" value="PKS_PP-bd"/>
</dbReference>
<dbReference type="Gene3D" id="1.10.1200.10">
    <property type="entry name" value="ACP-like"/>
    <property type="match status" value="1"/>
</dbReference>
<name>A0A9P8VLL5_9PEZI</name>
<evidence type="ECO:0000256" key="2">
    <source>
        <dbReference type="ARBA" id="ARBA00022553"/>
    </source>
</evidence>
<protein>
    <recommendedName>
        <fullName evidence="3">Carrier domain-containing protein</fullName>
    </recommendedName>
</protein>
<keyword evidence="2" id="KW-0597">Phosphoprotein</keyword>
<dbReference type="InterPro" id="IPR009081">
    <property type="entry name" value="PP-bd_ACP"/>
</dbReference>
<dbReference type="Proteomes" id="UP000770015">
    <property type="component" value="Unassembled WGS sequence"/>
</dbReference>
<dbReference type="Pfam" id="PF00550">
    <property type="entry name" value="PP-binding"/>
    <property type="match status" value="1"/>
</dbReference>
<evidence type="ECO:0000313" key="4">
    <source>
        <dbReference type="EMBL" id="KAH6697121.1"/>
    </source>
</evidence>
<dbReference type="PROSITE" id="PS50075">
    <property type="entry name" value="CARRIER"/>
    <property type="match status" value="1"/>
</dbReference>